<proteinExistence type="predicted"/>
<gene>
    <name evidence="1" type="ORF">TNCV_1173671</name>
</gene>
<organism evidence="1 2">
    <name type="scientific">Trichonephila clavipes</name>
    <name type="common">Golden silk orbweaver</name>
    <name type="synonym">Nephila clavipes</name>
    <dbReference type="NCBI Taxonomy" id="2585209"/>
    <lineage>
        <taxon>Eukaryota</taxon>
        <taxon>Metazoa</taxon>
        <taxon>Ecdysozoa</taxon>
        <taxon>Arthropoda</taxon>
        <taxon>Chelicerata</taxon>
        <taxon>Arachnida</taxon>
        <taxon>Araneae</taxon>
        <taxon>Araneomorphae</taxon>
        <taxon>Entelegynae</taxon>
        <taxon>Araneoidea</taxon>
        <taxon>Nephilidae</taxon>
        <taxon>Trichonephila</taxon>
    </lineage>
</organism>
<evidence type="ECO:0000313" key="1">
    <source>
        <dbReference type="EMBL" id="GFY03410.1"/>
    </source>
</evidence>
<dbReference type="EMBL" id="BMAU01021236">
    <property type="protein sequence ID" value="GFY03410.1"/>
    <property type="molecule type" value="Genomic_DNA"/>
</dbReference>
<accession>A0A8X6VES6</accession>
<keyword evidence="2" id="KW-1185">Reference proteome</keyword>
<evidence type="ECO:0000313" key="2">
    <source>
        <dbReference type="Proteomes" id="UP000887159"/>
    </source>
</evidence>
<protein>
    <submittedName>
        <fullName evidence="1">Uncharacterized protein</fullName>
    </submittedName>
</protein>
<dbReference type="Proteomes" id="UP000887159">
    <property type="component" value="Unassembled WGS sequence"/>
</dbReference>
<name>A0A8X6VES6_TRICX</name>
<dbReference type="AlphaFoldDB" id="A0A8X6VES6"/>
<comment type="caution">
    <text evidence="1">The sequence shown here is derived from an EMBL/GenBank/DDBJ whole genome shotgun (WGS) entry which is preliminary data.</text>
</comment>
<sequence>MQAVETEIREDRRFTITTLSLEFPDVSWSVVYTIVAEDLNFKKLCSRWVPACCRKPRPCSEQVPVPQTQSWRKHFSDNEKVKAAVNPWLFNQVADFFEEGFQNLILRYDKCIN</sequence>
<reference evidence="1" key="1">
    <citation type="submission" date="2020-08" db="EMBL/GenBank/DDBJ databases">
        <title>Multicomponent nature underlies the extraordinary mechanical properties of spider dragline silk.</title>
        <authorList>
            <person name="Kono N."/>
            <person name="Nakamura H."/>
            <person name="Mori M."/>
            <person name="Yoshida Y."/>
            <person name="Ohtoshi R."/>
            <person name="Malay A.D."/>
            <person name="Moran D.A.P."/>
            <person name="Tomita M."/>
            <person name="Numata K."/>
            <person name="Arakawa K."/>
        </authorList>
    </citation>
    <scope>NUCLEOTIDE SEQUENCE</scope>
</reference>